<name>A0A5K7XES4_9BACT</name>
<evidence type="ECO:0000313" key="1">
    <source>
        <dbReference type="EMBL" id="BBO32836.1"/>
    </source>
</evidence>
<proteinExistence type="predicted"/>
<dbReference type="EMBL" id="AP021861">
    <property type="protein sequence ID" value="BBO32836.1"/>
    <property type="molecule type" value="Genomic_DNA"/>
</dbReference>
<gene>
    <name evidence="1" type="ORF">PLANPX_2448</name>
</gene>
<evidence type="ECO:0000313" key="2">
    <source>
        <dbReference type="Proteomes" id="UP000326837"/>
    </source>
</evidence>
<dbReference type="AlphaFoldDB" id="A0A5K7XES4"/>
<sequence>MLQKFSQGRLFGQSEVRRFDAAAQVSVSPCSQRHCRSNAAYSRLVAGE</sequence>
<dbReference type="Proteomes" id="UP000326837">
    <property type="component" value="Chromosome"/>
</dbReference>
<keyword evidence="2" id="KW-1185">Reference proteome</keyword>
<organism evidence="1 2">
    <name type="scientific">Lacipirellula parvula</name>
    <dbReference type="NCBI Taxonomy" id="2650471"/>
    <lineage>
        <taxon>Bacteria</taxon>
        <taxon>Pseudomonadati</taxon>
        <taxon>Planctomycetota</taxon>
        <taxon>Planctomycetia</taxon>
        <taxon>Pirellulales</taxon>
        <taxon>Lacipirellulaceae</taxon>
        <taxon>Lacipirellula</taxon>
    </lineage>
</organism>
<accession>A0A5K7XES4</accession>
<dbReference type="KEGG" id="lpav:PLANPX_2448"/>
<protein>
    <submittedName>
        <fullName evidence="1">Uncharacterized protein</fullName>
    </submittedName>
</protein>
<reference evidence="2" key="1">
    <citation type="submission" date="2019-10" db="EMBL/GenBank/DDBJ databases">
        <title>Lacipirellula parvula gen. nov., sp. nov., representing a lineage of planctomycetes widespread in freshwater anoxic habitats, and description of the family Lacipirellulaceae.</title>
        <authorList>
            <person name="Dedysh S.N."/>
            <person name="Kulichevskaya I.S."/>
            <person name="Beletsky A.V."/>
            <person name="Rakitin A.L."/>
            <person name="Mardanov A.V."/>
            <person name="Ivanova A.A."/>
            <person name="Saltykova V.X."/>
            <person name="Rijpstra W.I.C."/>
            <person name="Sinninghe Damste J.S."/>
            <person name="Ravin N.V."/>
        </authorList>
    </citation>
    <scope>NUCLEOTIDE SEQUENCE [LARGE SCALE GENOMIC DNA]</scope>
    <source>
        <strain evidence="2">PX69</strain>
    </source>
</reference>